<dbReference type="Gene3D" id="3.40.630.120">
    <property type="match status" value="1"/>
</dbReference>
<dbReference type="OrthoDB" id="3229305at2"/>
<feature type="domain" description="N-acyltransferase N-terminal" evidence="1">
    <location>
        <begin position="16"/>
        <end position="144"/>
    </location>
</feature>
<reference evidence="3 4" key="1">
    <citation type="submission" date="2018-09" db="EMBL/GenBank/DDBJ databases">
        <title>Characterization of the phylogenetic diversity of five novel species belonging to the genus Bifidobacterium.</title>
        <authorList>
            <person name="Lugli G.A."/>
            <person name="Duranti S."/>
            <person name="Milani C."/>
        </authorList>
    </citation>
    <scope>NUCLEOTIDE SEQUENCE [LARGE SCALE GENOMIC DNA]</scope>
    <source>
        <strain evidence="3 4">2034B</strain>
    </source>
</reference>
<keyword evidence="4" id="KW-1185">Reference proteome</keyword>
<feature type="domain" description="GNAT-like C-terminal" evidence="2">
    <location>
        <begin position="147"/>
        <end position="295"/>
    </location>
</feature>
<dbReference type="Proteomes" id="UP000287533">
    <property type="component" value="Unassembled WGS sequence"/>
</dbReference>
<name>A0A430FL01_9BIFI</name>
<comment type="caution">
    <text evidence="3">The sequence shown here is derived from an EMBL/GenBank/DDBJ whole genome shotgun (WGS) entry which is preliminary data.</text>
</comment>
<evidence type="ECO:0000259" key="2">
    <source>
        <dbReference type="Pfam" id="PF18164"/>
    </source>
</evidence>
<dbReference type="InterPro" id="IPR041273">
    <property type="entry name" value="NAT_N"/>
</dbReference>
<organism evidence="3 4">
    <name type="scientific">Bifidobacterium goeldii</name>
    <dbReference type="NCBI Taxonomy" id="2306975"/>
    <lineage>
        <taxon>Bacteria</taxon>
        <taxon>Bacillati</taxon>
        <taxon>Actinomycetota</taxon>
        <taxon>Actinomycetes</taxon>
        <taxon>Bifidobacteriales</taxon>
        <taxon>Bifidobacteriaceae</taxon>
        <taxon>Bifidobacterium</taxon>
    </lineage>
</organism>
<dbReference type="Pfam" id="PF18164">
    <property type="entry name" value="GNAT_C"/>
    <property type="match status" value="1"/>
</dbReference>
<accession>A0A430FL01</accession>
<proteinExistence type="predicted"/>
<protein>
    <submittedName>
        <fullName evidence="3">Uncharacterized protein</fullName>
    </submittedName>
</protein>
<dbReference type="EMBL" id="QXGL01000002">
    <property type="protein sequence ID" value="RSX53574.1"/>
    <property type="molecule type" value="Genomic_DNA"/>
</dbReference>
<dbReference type="Pfam" id="PF18082">
    <property type="entry name" value="NAT_N"/>
    <property type="match status" value="1"/>
</dbReference>
<dbReference type="AlphaFoldDB" id="A0A430FL01"/>
<dbReference type="RefSeq" id="WP_125980240.1">
    <property type="nucleotide sequence ID" value="NZ_QXGL01000002.1"/>
</dbReference>
<dbReference type="InterPro" id="IPR041644">
    <property type="entry name" value="GNAT_C"/>
</dbReference>
<evidence type="ECO:0000313" key="4">
    <source>
        <dbReference type="Proteomes" id="UP000287533"/>
    </source>
</evidence>
<evidence type="ECO:0000313" key="3">
    <source>
        <dbReference type="EMBL" id="RSX53574.1"/>
    </source>
</evidence>
<gene>
    <name evidence="3" type="ORF">D2E25_0897</name>
</gene>
<sequence>MVGTQYSQWKYSQWNEIAHLCADIHMPQRAIDALHAVYQDPASSQLEALRHYAQSMTNIDYTSSEAAAKALIADAGENHAVTVLAVTLEAALRAWDAIYVPHNIGRDIFTATMANIALFIGERIAAFDDVNFDRAWWCWQYTSGKQYRIGALNFEMAEYASEPAGLPFTPGERLLHVHIPSDASLDSVHTHAAYRAAREFFAQYFPQWANAPMVTETWLLSPALKTMLSERSRILAFARDYEVLHTSPNADDGNFFVFGRSDLPLDQLPQRTGLQRAAAERLRAGGHIGIAYGRLRAID</sequence>
<evidence type="ECO:0000259" key="1">
    <source>
        <dbReference type="Pfam" id="PF18082"/>
    </source>
</evidence>